<dbReference type="STRING" id="179408.Osc7112_4179"/>
<dbReference type="GO" id="GO:0000160">
    <property type="term" value="P:phosphorelay signal transduction system"/>
    <property type="evidence" value="ECO:0007669"/>
    <property type="project" value="UniProtKB-KW"/>
</dbReference>
<keyword evidence="1 3" id="KW-0597">Phosphoprotein</keyword>
<dbReference type="InterPro" id="IPR001789">
    <property type="entry name" value="Sig_transdc_resp-reg_receiver"/>
</dbReference>
<dbReference type="SMART" id="SM00448">
    <property type="entry name" value="REC"/>
    <property type="match status" value="1"/>
</dbReference>
<dbReference type="AlphaFoldDB" id="K9VK88"/>
<feature type="domain" description="Response regulatory" evidence="4">
    <location>
        <begin position="3"/>
        <end position="119"/>
    </location>
</feature>
<accession>K9VK88</accession>
<evidence type="ECO:0000313" key="6">
    <source>
        <dbReference type="Proteomes" id="UP000010478"/>
    </source>
</evidence>
<dbReference type="HOGENOM" id="CLU_1150323_0_0_3"/>
<dbReference type="KEGG" id="oni:Osc7112_4179"/>
<evidence type="ECO:0000256" key="1">
    <source>
        <dbReference type="ARBA" id="ARBA00022553"/>
    </source>
</evidence>
<dbReference type="PANTHER" id="PTHR44591:SF14">
    <property type="entry name" value="PROTEIN PILG"/>
    <property type="match status" value="1"/>
</dbReference>
<dbReference type="PANTHER" id="PTHR44591">
    <property type="entry name" value="STRESS RESPONSE REGULATOR PROTEIN 1"/>
    <property type="match status" value="1"/>
</dbReference>
<dbReference type="InterPro" id="IPR011006">
    <property type="entry name" value="CheY-like_superfamily"/>
</dbReference>
<keyword evidence="2" id="KW-0902">Two-component regulatory system</keyword>
<gene>
    <name evidence="5" type="ORF">Osc7112_4179</name>
</gene>
<evidence type="ECO:0000256" key="3">
    <source>
        <dbReference type="PROSITE-ProRule" id="PRU00169"/>
    </source>
</evidence>
<dbReference type="RefSeq" id="WP_015177747.1">
    <property type="nucleotide sequence ID" value="NC_019729.1"/>
</dbReference>
<evidence type="ECO:0000313" key="5">
    <source>
        <dbReference type="EMBL" id="AFZ08503.1"/>
    </source>
</evidence>
<keyword evidence="6" id="KW-1185">Reference proteome</keyword>
<dbReference type="Gene3D" id="3.40.50.2300">
    <property type="match status" value="1"/>
</dbReference>
<proteinExistence type="predicted"/>
<dbReference type="Proteomes" id="UP000010478">
    <property type="component" value="Chromosome"/>
</dbReference>
<dbReference type="InterPro" id="IPR050595">
    <property type="entry name" value="Bact_response_regulator"/>
</dbReference>
<dbReference type="EMBL" id="CP003614">
    <property type="protein sequence ID" value="AFZ08503.1"/>
    <property type="molecule type" value="Genomic_DNA"/>
</dbReference>
<sequence length="242" mass="27346">MSTVLVVEDSRSQRECISHQLRCSGLNVIQASDGVEALDKIEKNCPDLVLLDVIMPRMDGYGVCRLIKANPETRNIPIVFLTGKGQQLSLFSRAIDRAEAYVSKPWQPRELLATIKKVLLNANIKFDRASADAWTEYGILNLSTVELYQSHADAWTKYSAQIIKLYDASLAAFQQALAIEPSHSNANQYRNRVQTIREILIKKLEQTKPCKVCDYYYGKDGITCAVHPAGRPQELCRDWELN</sequence>
<organism evidence="5 6">
    <name type="scientific">Phormidium nigroviride PCC 7112</name>
    <dbReference type="NCBI Taxonomy" id="179408"/>
    <lineage>
        <taxon>Bacteria</taxon>
        <taxon>Bacillati</taxon>
        <taxon>Cyanobacteriota</taxon>
        <taxon>Cyanophyceae</taxon>
        <taxon>Oscillatoriophycideae</taxon>
        <taxon>Oscillatoriales</taxon>
        <taxon>Oscillatoriaceae</taxon>
        <taxon>Phormidium</taxon>
    </lineage>
</organism>
<dbReference type="Pfam" id="PF00072">
    <property type="entry name" value="Response_reg"/>
    <property type="match status" value="1"/>
</dbReference>
<dbReference type="eggNOG" id="COG0784">
    <property type="taxonomic scope" value="Bacteria"/>
</dbReference>
<evidence type="ECO:0000256" key="2">
    <source>
        <dbReference type="ARBA" id="ARBA00023012"/>
    </source>
</evidence>
<evidence type="ECO:0000259" key="4">
    <source>
        <dbReference type="PROSITE" id="PS50110"/>
    </source>
</evidence>
<dbReference type="PROSITE" id="PS50110">
    <property type="entry name" value="RESPONSE_REGULATORY"/>
    <property type="match status" value="1"/>
</dbReference>
<dbReference type="OrthoDB" id="446978at2"/>
<reference evidence="5 6" key="1">
    <citation type="submission" date="2012-05" db="EMBL/GenBank/DDBJ databases">
        <title>Finished chromosome of genome of Oscillatoria sp. PCC 7112.</title>
        <authorList>
            <consortium name="US DOE Joint Genome Institute"/>
            <person name="Gugger M."/>
            <person name="Coursin T."/>
            <person name="Rippka R."/>
            <person name="Tandeau De Marsac N."/>
            <person name="Huntemann M."/>
            <person name="Wei C.-L."/>
            <person name="Han J."/>
            <person name="Detter J.C."/>
            <person name="Han C."/>
            <person name="Tapia R."/>
            <person name="Davenport K."/>
            <person name="Daligault H."/>
            <person name="Erkkila T."/>
            <person name="Gu W."/>
            <person name="Munk A.C.C."/>
            <person name="Teshima H."/>
            <person name="Xu Y."/>
            <person name="Chain P."/>
            <person name="Chen A."/>
            <person name="Krypides N."/>
            <person name="Mavromatis K."/>
            <person name="Markowitz V."/>
            <person name="Szeto E."/>
            <person name="Ivanova N."/>
            <person name="Mikhailova N."/>
            <person name="Ovchinnikova G."/>
            <person name="Pagani I."/>
            <person name="Pati A."/>
            <person name="Goodwin L."/>
            <person name="Peters L."/>
            <person name="Pitluck S."/>
            <person name="Woyke T."/>
            <person name="Kerfeld C."/>
        </authorList>
    </citation>
    <scope>NUCLEOTIDE SEQUENCE [LARGE SCALE GENOMIC DNA]</scope>
    <source>
        <strain evidence="5 6">PCC 7112</strain>
    </source>
</reference>
<protein>
    <submittedName>
        <fullName evidence="5">Response regulator receiver protein</fullName>
    </submittedName>
</protein>
<feature type="modified residue" description="4-aspartylphosphate" evidence="3">
    <location>
        <position position="52"/>
    </location>
</feature>
<name>K9VK88_9CYAN</name>
<dbReference type="SUPFAM" id="SSF52172">
    <property type="entry name" value="CheY-like"/>
    <property type="match status" value="1"/>
</dbReference>